<organism evidence="4">
    <name type="scientific">Caulobacter sp. (strain K31)</name>
    <dbReference type="NCBI Taxonomy" id="366602"/>
    <lineage>
        <taxon>Bacteria</taxon>
        <taxon>Pseudomonadati</taxon>
        <taxon>Pseudomonadota</taxon>
        <taxon>Alphaproteobacteria</taxon>
        <taxon>Caulobacterales</taxon>
        <taxon>Caulobacteraceae</taxon>
        <taxon>Caulobacter</taxon>
    </lineage>
</organism>
<feature type="transmembrane region" description="Helical" evidence="3">
    <location>
        <begin position="6"/>
        <end position="28"/>
    </location>
</feature>
<dbReference type="AlphaFoldDB" id="B0SYH1"/>
<keyword evidence="1" id="KW-0328">Glycosyltransferase</keyword>
<keyword evidence="3" id="KW-0812">Transmembrane</keyword>
<dbReference type="eggNOG" id="COG0213">
    <property type="taxonomic scope" value="Bacteria"/>
</dbReference>
<dbReference type="SUPFAM" id="SSF52418">
    <property type="entry name" value="Nucleoside phosphorylase/phosphoribosyltransferase catalytic domain"/>
    <property type="match status" value="1"/>
</dbReference>
<evidence type="ECO:0000256" key="2">
    <source>
        <dbReference type="ARBA" id="ARBA00022679"/>
    </source>
</evidence>
<keyword evidence="3" id="KW-0472">Membrane</keyword>
<evidence type="ECO:0000256" key="3">
    <source>
        <dbReference type="SAM" id="Phobius"/>
    </source>
</evidence>
<accession>B0SYH1</accession>
<dbReference type="InterPro" id="IPR035902">
    <property type="entry name" value="Nuc_phospho_transferase"/>
</dbReference>
<dbReference type="Gene3D" id="3.40.1030.10">
    <property type="entry name" value="Nucleoside phosphorylase/phosphoribosyltransferase catalytic domain"/>
    <property type="match status" value="1"/>
</dbReference>
<dbReference type="STRING" id="366602.Caul_4214"/>
<evidence type="ECO:0000313" key="4">
    <source>
        <dbReference type="EMBL" id="ABZ73338.1"/>
    </source>
</evidence>
<gene>
    <name evidence="4" type="ordered locus">Caul_4214</name>
</gene>
<protein>
    <submittedName>
        <fullName evidence="4">Uncharacterized protein</fullName>
    </submittedName>
</protein>
<reference evidence="4" key="1">
    <citation type="submission" date="2008-01" db="EMBL/GenBank/DDBJ databases">
        <title>Complete sequence of chromosome of Caulobacter sp. K31.</title>
        <authorList>
            <consortium name="US DOE Joint Genome Institute"/>
            <person name="Copeland A."/>
            <person name="Lucas S."/>
            <person name="Lapidus A."/>
            <person name="Barry K."/>
            <person name="Glavina del Rio T."/>
            <person name="Dalin E."/>
            <person name="Tice H."/>
            <person name="Pitluck S."/>
            <person name="Bruce D."/>
            <person name="Goodwin L."/>
            <person name="Thompson L.S."/>
            <person name="Brettin T."/>
            <person name="Detter J.C."/>
            <person name="Han C."/>
            <person name="Schmutz J."/>
            <person name="Larimer F."/>
            <person name="Land M."/>
            <person name="Hauser L."/>
            <person name="Kyrpides N."/>
            <person name="Kim E."/>
            <person name="Stephens C."/>
            <person name="Richardson P."/>
        </authorList>
    </citation>
    <scope>NUCLEOTIDE SEQUENCE [LARGE SCALE GENOMIC DNA]</scope>
    <source>
        <strain evidence="4">K31</strain>
    </source>
</reference>
<dbReference type="Gene3D" id="1.20.970.50">
    <property type="match status" value="1"/>
</dbReference>
<dbReference type="KEGG" id="cak:Caul_4214"/>
<name>B0SYH1_CAUSK</name>
<keyword evidence="3" id="KW-1133">Transmembrane helix</keyword>
<sequence length="123" mass="13107" precursor="true">MDQQTLTFGRISAAAMVTTGLMALFLAARNDLVWDGPSSGTSPPGAADLMETLTRVDLEAETMRRVVEAEGGCLAWGGAVGLSPADDILIRVERVLDIERIVSTDSIAHPTNVIWLAPIFVDP</sequence>
<proteinExistence type="predicted"/>
<keyword evidence="2" id="KW-0808">Transferase</keyword>
<evidence type="ECO:0000256" key="1">
    <source>
        <dbReference type="ARBA" id="ARBA00022676"/>
    </source>
</evidence>
<dbReference type="HOGENOM" id="CLU_2011162_0_0_5"/>
<dbReference type="EMBL" id="CP000927">
    <property type="protein sequence ID" value="ABZ73338.1"/>
    <property type="molecule type" value="Genomic_DNA"/>
</dbReference>
<dbReference type="GO" id="GO:0016757">
    <property type="term" value="F:glycosyltransferase activity"/>
    <property type="evidence" value="ECO:0007669"/>
    <property type="project" value="UniProtKB-KW"/>
</dbReference>